<sequence length="76" mass="8373">MANTQDSLLTRSRLLLIAVVTGGIIVPGLLRRFLGEAGYTDLGMLVFVLGYAGMVVVVWYGWLRPMDITGPEDQQF</sequence>
<dbReference type="Proteomes" id="UP001596481">
    <property type="component" value="Unassembled WGS sequence"/>
</dbReference>
<feature type="transmembrane region" description="Helical" evidence="1">
    <location>
        <begin position="12"/>
        <end position="30"/>
    </location>
</feature>
<feature type="transmembrane region" description="Helical" evidence="1">
    <location>
        <begin position="42"/>
        <end position="62"/>
    </location>
</feature>
<dbReference type="AlphaFoldDB" id="A0ABD5ZBQ6"/>
<proteinExistence type="predicted"/>
<dbReference type="EMBL" id="JBHTAA010000001">
    <property type="protein sequence ID" value="MFC7202480.1"/>
    <property type="molecule type" value="Genomic_DNA"/>
</dbReference>
<comment type="caution">
    <text evidence="2">The sequence shown here is derived from an EMBL/GenBank/DDBJ whole genome shotgun (WGS) entry which is preliminary data.</text>
</comment>
<evidence type="ECO:0000313" key="2">
    <source>
        <dbReference type="EMBL" id="MFC7202480.1"/>
    </source>
</evidence>
<reference evidence="2 3" key="1">
    <citation type="journal article" date="2019" name="Int. J. Syst. Evol. Microbiol.">
        <title>The Global Catalogue of Microorganisms (GCM) 10K type strain sequencing project: providing services to taxonomists for standard genome sequencing and annotation.</title>
        <authorList>
            <consortium name="The Broad Institute Genomics Platform"/>
            <consortium name="The Broad Institute Genome Sequencing Center for Infectious Disease"/>
            <person name="Wu L."/>
            <person name="Ma J."/>
        </authorList>
    </citation>
    <scope>NUCLEOTIDE SEQUENCE [LARGE SCALE GENOMIC DNA]</scope>
    <source>
        <strain evidence="2 3">DSM 29988</strain>
    </source>
</reference>
<protein>
    <submittedName>
        <fullName evidence="2">Uncharacterized protein</fullName>
    </submittedName>
</protein>
<evidence type="ECO:0000256" key="1">
    <source>
        <dbReference type="SAM" id="Phobius"/>
    </source>
</evidence>
<dbReference type="InterPro" id="IPR058309">
    <property type="entry name" value="DUF7996"/>
</dbReference>
<accession>A0ABD5ZBQ6</accession>
<dbReference type="Pfam" id="PF25959">
    <property type="entry name" value="DUF7996"/>
    <property type="match status" value="1"/>
</dbReference>
<dbReference type="RefSeq" id="WP_390221779.1">
    <property type="nucleotide sequence ID" value="NZ_JBHTAA010000001.1"/>
</dbReference>
<keyword evidence="1" id="KW-0472">Membrane</keyword>
<keyword evidence="3" id="KW-1185">Reference proteome</keyword>
<gene>
    <name evidence="2" type="ORF">ACFQJC_03065</name>
</gene>
<evidence type="ECO:0000313" key="3">
    <source>
        <dbReference type="Proteomes" id="UP001596481"/>
    </source>
</evidence>
<keyword evidence="1" id="KW-1133">Transmembrane helix</keyword>
<keyword evidence="1" id="KW-0812">Transmembrane</keyword>
<name>A0ABD5ZBQ6_9EURY</name>
<organism evidence="2 3">
    <name type="scientific">Haloferax namakaokahaiae</name>
    <dbReference type="NCBI Taxonomy" id="1748331"/>
    <lineage>
        <taxon>Archaea</taxon>
        <taxon>Methanobacteriati</taxon>
        <taxon>Methanobacteriota</taxon>
        <taxon>Stenosarchaea group</taxon>
        <taxon>Halobacteria</taxon>
        <taxon>Halobacteriales</taxon>
        <taxon>Haloferacaceae</taxon>
        <taxon>Haloferax</taxon>
    </lineage>
</organism>